<evidence type="ECO:0000313" key="1">
    <source>
        <dbReference type="EMBL" id="MPC24500.1"/>
    </source>
</evidence>
<dbReference type="AlphaFoldDB" id="A0A5B7DSV2"/>
<dbReference type="Proteomes" id="UP000324222">
    <property type="component" value="Unassembled WGS sequence"/>
</dbReference>
<sequence length="65" mass="7377">MRTRNTYHLECLFITPRVVSTSANQLVCPLLLPHATLTLIGLSHARLAAGRWLRLGFDAFRKETK</sequence>
<name>A0A5B7DSV2_PORTR</name>
<evidence type="ECO:0000313" key="2">
    <source>
        <dbReference type="Proteomes" id="UP000324222"/>
    </source>
</evidence>
<accession>A0A5B7DSV2</accession>
<organism evidence="1 2">
    <name type="scientific">Portunus trituberculatus</name>
    <name type="common">Swimming crab</name>
    <name type="synonym">Neptunus trituberculatus</name>
    <dbReference type="NCBI Taxonomy" id="210409"/>
    <lineage>
        <taxon>Eukaryota</taxon>
        <taxon>Metazoa</taxon>
        <taxon>Ecdysozoa</taxon>
        <taxon>Arthropoda</taxon>
        <taxon>Crustacea</taxon>
        <taxon>Multicrustacea</taxon>
        <taxon>Malacostraca</taxon>
        <taxon>Eumalacostraca</taxon>
        <taxon>Eucarida</taxon>
        <taxon>Decapoda</taxon>
        <taxon>Pleocyemata</taxon>
        <taxon>Brachyura</taxon>
        <taxon>Eubrachyura</taxon>
        <taxon>Portunoidea</taxon>
        <taxon>Portunidae</taxon>
        <taxon>Portuninae</taxon>
        <taxon>Portunus</taxon>
    </lineage>
</organism>
<reference evidence="1 2" key="1">
    <citation type="submission" date="2019-05" db="EMBL/GenBank/DDBJ databases">
        <title>Another draft genome of Portunus trituberculatus and its Hox gene families provides insights of decapod evolution.</title>
        <authorList>
            <person name="Jeong J.-H."/>
            <person name="Song I."/>
            <person name="Kim S."/>
            <person name="Choi T."/>
            <person name="Kim D."/>
            <person name="Ryu S."/>
            <person name="Kim W."/>
        </authorList>
    </citation>
    <scope>NUCLEOTIDE SEQUENCE [LARGE SCALE GENOMIC DNA]</scope>
    <source>
        <tissue evidence="1">Muscle</tissue>
    </source>
</reference>
<comment type="caution">
    <text evidence="1">The sequence shown here is derived from an EMBL/GenBank/DDBJ whole genome shotgun (WGS) entry which is preliminary data.</text>
</comment>
<proteinExistence type="predicted"/>
<gene>
    <name evidence="1" type="ORF">E2C01_017582</name>
</gene>
<keyword evidence="2" id="KW-1185">Reference proteome</keyword>
<dbReference type="EMBL" id="VSRR010001338">
    <property type="protein sequence ID" value="MPC24500.1"/>
    <property type="molecule type" value="Genomic_DNA"/>
</dbReference>
<protein>
    <submittedName>
        <fullName evidence="1">Uncharacterized protein</fullName>
    </submittedName>
</protein>